<proteinExistence type="predicted"/>
<dbReference type="AlphaFoldDB" id="A0A1G2F6K6"/>
<evidence type="ECO:0000313" key="1">
    <source>
        <dbReference type="EMBL" id="OGZ33218.1"/>
    </source>
</evidence>
<gene>
    <name evidence="1" type="ORF">A2V69_01675</name>
</gene>
<name>A0A1G2F6K6_9BACT</name>
<dbReference type="STRING" id="1801990.A2V69_01675"/>
<reference evidence="1 2" key="1">
    <citation type="journal article" date="2016" name="Nat. Commun.">
        <title>Thousands of microbial genomes shed light on interconnected biogeochemical processes in an aquifer system.</title>
        <authorList>
            <person name="Anantharaman K."/>
            <person name="Brown C.T."/>
            <person name="Hug L.A."/>
            <person name="Sharon I."/>
            <person name="Castelle C.J."/>
            <person name="Probst A.J."/>
            <person name="Thomas B.C."/>
            <person name="Singh A."/>
            <person name="Wilkins M.J."/>
            <person name="Karaoz U."/>
            <person name="Brodie E.L."/>
            <person name="Williams K.H."/>
            <person name="Hubbard S.S."/>
            <person name="Banfield J.F."/>
        </authorList>
    </citation>
    <scope>NUCLEOTIDE SEQUENCE [LARGE SCALE GENOMIC DNA]</scope>
</reference>
<protein>
    <submittedName>
        <fullName evidence="1">Uncharacterized protein</fullName>
    </submittedName>
</protein>
<evidence type="ECO:0000313" key="2">
    <source>
        <dbReference type="Proteomes" id="UP000177810"/>
    </source>
</evidence>
<sequence length="124" mass="14546">MVEEIYKEFKRKKAEILKQPEVKELSPEKEKEILKEALSQHIERIQPITRAQQQTITQAAQQIKDQPKERQIQLLINLAFEKSVIEAIEVARGLDNPYLVDELHDTLIDELYNKLVEEGKLEKL</sequence>
<organism evidence="1 2">
    <name type="scientific">Candidatus Portnoybacteria bacterium RBG_13_40_8</name>
    <dbReference type="NCBI Taxonomy" id="1801990"/>
    <lineage>
        <taxon>Bacteria</taxon>
        <taxon>Candidatus Portnoyibacteriota</taxon>
    </lineage>
</organism>
<dbReference type="EMBL" id="MHMT01000003">
    <property type="protein sequence ID" value="OGZ33218.1"/>
    <property type="molecule type" value="Genomic_DNA"/>
</dbReference>
<accession>A0A1G2F6K6</accession>
<dbReference type="Proteomes" id="UP000177810">
    <property type="component" value="Unassembled WGS sequence"/>
</dbReference>
<comment type="caution">
    <text evidence="1">The sequence shown here is derived from an EMBL/GenBank/DDBJ whole genome shotgun (WGS) entry which is preliminary data.</text>
</comment>